<evidence type="ECO:0008006" key="3">
    <source>
        <dbReference type="Google" id="ProtNLM"/>
    </source>
</evidence>
<evidence type="ECO:0000313" key="1">
    <source>
        <dbReference type="EMBL" id="GFE65012.1"/>
    </source>
</evidence>
<dbReference type="AlphaFoldDB" id="A0A6N6JII6"/>
<comment type="caution">
    <text evidence="1">The sequence shown here is derived from an EMBL/GenBank/DDBJ whole genome shotgun (WGS) entry which is preliminary data.</text>
</comment>
<gene>
    <name evidence="1" type="ORF">KIN_20860</name>
</gene>
<proteinExistence type="predicted"/>
<dbReference type="OrthoDB" id="424426at2"/>
<dbReference type="Proteomes" id="UP000436822">
    <property type="component" value="Unassembled WGS sequence"/>
</dbReference>
<organism evidence="1 2">
    <name type="scientific">Litoreibacter roseus</name>
    <dbReference type="NCBI Taxonomy" id="2601869"/>
    <lineage>
        <taxon>Bacteria</taxon>
        <taxon>Pseudomonadati</taxon>
        <taxon>Pseudomonadota</taxon>
        <taxon>Alphaproteobacteria</taxon>
        <taxon>Rhodobacterales</taxon>
        <taxon>Roseobacteraceae</taxon>
        <taxon>Litoreibacter</taxon>
    </lineage>
</organism>
<dbReference type="RefSeq" id="WP_159806608.1">
    <property type="nucleotide sequence ID" value="NZ_BLJE01000002.1"/>
</dbReference>
<dbReference type="Pfam" id="PF07845">
    <property type="entry name" value="DUF1636"/>
    <property type="match status" value="1"/>
</dbReference>
<name>A0A6N6JII6_9RHOB</name>
<sequence>MTTWITVCDTCKRDGWDAETAGQTDGEVFADLIEKASEGRKAIAVRRHSCLMGCNRACNIAIQSKGKLAYTLGEFDPTPEAAEAVVEYASLHAEMETGVVPYRQWPQPIKGHFVTRHPPLPDK</sequence>
<keyword evidence="2" id="KW-1185">Reference proteome</keyword>
<accession>A0A6N6JII6</accession>
<dbReference type="EMBL" id="BLJE01000002">
    <property type="protein sequence ID" value="GFE65012.1"/>
    <property type="molecule type" value="Genomic_DNA"/>
</dbReference>
<dbReference type="InterPro" id="IPR012863">
    <property type="entry name" value="DUF1636"/>
</dbReference>
<evidence type="ECO:0000313" key="2">
    <source>
        <dbReference type="Proteomes" id="UP000436822"/>
    </source>
</evidence>
<protein>
    <recommendedName>
        <fullName evidence="3">Metal-binding protein</fullName>
    </recommendedName>
</protein>
<reference evidence="1 2" key="1">
    <citation type="submission" date="2019-12" db="EMBL/GenBank/DDBJ databases">
        <title>Litoreibacter badius sp. nov., a novel bacteriochlorophyll a-containing bacterium in the genus Litoreibacter.</title>
        <authorList>
            <person name="Kanamuro M."/>
            <person name="Takabe Y."/>
            <person name="Mori K."/>
            <person name="Takaichi S."/>
            <person name="Hanada S."/>
        </authorList>
    </citation>
    <scope>NUCLEOTIDE SEQUENCE [LARGE SCALE GENOMIC DNA]</scope>
    <source>
        <strain evidence="1 2">K6</strain>
    </source>
</reference>